<proteinExistence type="predicted"/>
<dbReference type="InterPro" id="IPR010732">
    <property type="entry name" value="T6SS_TssG-like"/>
</dbReference>
<evidence type="ECO:0008006" key="3">
    <source>
        <dbReference type="Google" id="ProtNLM"/>
    </source>
</evidence>
<name>A0ABN8E3A4_9VIBR</name>
<protein>
    <recommendedName>
        <fullName evidence="3">Type VI secretion system baseplate subunit TssG</fullName>
    </recommendedName>
</protein>
<dbReference type="EMBL" id="CAKLDM010000002">
    <property type="protein sequence ID" value="CAH0539713.1"/>
    <property type="molecule type" value="Genomic_DNA"/>
</dbReference>
<dbReference type="PANTHER" id="PTHR35564">
    <property type="match status" value="1"/>
</dbReference>
<accession>A0ABN8E3A4</accession>
<comment type="caution">
    <text evidence="1">The sequence shown here is derived from an EMBL/GenBank/DDBJ whole genome shotgun (WGS) entry which is preliminary data.</text>
</comment>
<sequence>MSFVKDLAIQPKRYDFTQAMRLLYRLRKHSPNNIELKLKAEAMPTGNPEDIQYFSLKNNTAKLRLAMTALSGVKGVIPNYIYEELLGALHREDHALKDFLDVFNQRHFEITYRANIKRWLLLEQEQAPYLVSLLDNIASLDTSYDFLQYALLLSKPSRSLSVLNQIINDYFPYETKIECKPHERRQLQLSSLTRLGTSEQYNSKIGQGFLIGNTCLAQYHHLQLFITPRSRREFEEIQADSALAPSMLELTQHYLRDNTPISIYLIVKRSYLERPVLSADASKAARLGEVDCLAPERNPNETVRILLK</sequence>
<reference evidence="1" key="1">
    <citation type="submission" date="2021-11" db="EMBL/GenBank/DDBJ databases">
        <authorList>
            <person name="Rodrigo-Torres L."/>
            <person name="Arahal R. D."/>
            <person name="Lucena T."/>
        </authorList>
    </citation>
    <scope>NUCLEOTIDE SEQUENCE</scope>
    <source>
        <strain evidence="1">CECT 7928</strain>
    </source>
</reference>
<dbReference type="Pfam" id="PF06996">
    <property type="entry name" value="T6SS_TssG"/>
    <property type="match status" value="1"/>
</dbReference>
<dbReference type="Proteomes" id="UP000838748">
    <property type="component" value="Unassembled WGS sequence"/>
</dbReference>
<dbReference type="PANTHER" id="PTHR35564:SF4">
    <property type="entry name" value="CYTOPLASMIC PROTEIN"/>
    <property type="match status" value="1"/>
</dbReference>
<organism evidence="1 2">
    <name type="scientific">Vibrio marisflavi CECT 7928</name>
    <dbReference type="NCBI Taxonomy" id="634439"/>
    <lineage>
        <taxon>Bacteria</taxon>
        <taxon>Pseudomonadati</taxon>
        <taxon>Pseudomonadota</taxon>
        <taxon>Gammaproteobacteria</taxon>
        <taxon>Vibrionales</taxon>
        <taxon>Vibrionaceae</taxon>
        <taxon>Vibrio</taxon>
    </lineage>
</organism>
<keyword evidence="2" id="KW-1185">Reference proteome</keyword>
<evidence type="ECO:0000313" key="2">
    <source>
        <dbReference type="Proteomes" id="UP000838748"/>
    </source>
</evidence>
<gene>
    <name evidence="1" type="ORF">VMF7928_02390</name>
</gene>
<dbReference type="RefSeq" id="WP_237361734.1">
    <property type="nucleotide sequence ID" value="NZ_CAKLDM010000002.1"/>
</dbReference>
<evidence type="ECO:0000313" key="1">
    <source>
        <dbReference type="EMBL" id="CAH0539713.1"/>
    </source>
</evidence>